<dbReference type="EMBL" id="CP000806">
    <property type="protein sequence ID" value="ACB50084.1"/>
    <property type="molecule type" value="Genomic_DNA"/>
</dbReference>
<accession>B1WR26</accession>
<sequence>MVMMLLSSKTSLTIQTNSNRPIEGVFDDIYQKHWFEDRITINGIHIPIKFSDSRENFLPSQETISAWCLAHYGLSNLLDLEPEQIEESIEKLATWWVSVSMIKLKSTF</sequence>
<evidence type="ECO:0000313" key="2">
    <source>
        <dbReference type="Proteomes" id="UP000001203"/>
    </source>
</evidence>
<dbReference type="eggNOG" id="ENOG50321G8">
    <property type="taxonomic scope" value="Bacteria"/>
</dbReference>
<dbReference type="Proteomes" id="UP000001203">
    <property type="component" value="Chromosome circular"/>
</dbReference>
<protein>
    <submittedName>
        <fullName evidence="1">Uncharacterized protein</fullName>
    </submittedName>
</protein>
<dbReference type="HOGENOM" id="CLU_2192649_0_0_3"/>
<proteinExistence type="predicted"/>
<dbReference type="AlphaFoldDB" id="B1WR26"/>
<dbReference type="KEGG" id="cyt:cce_0733"/>
<evidence type="ECO:0000313" key="1">
    <source>
        <dbReference type="EMBL" id="ACB50084.1"/>
    </source>
</evidence>
<gene>
    <name evidence="1" type="ordered locus">cce_0733</name>
</gene>
<organism evidence="1 2">
    <name type="scientific">Crocosphaera subtropica (strain ATCC 51142 / BH68)</name>
    <name type="common">Cyanothece sp. (strain ATCC 51142)</name>
    <dbReference type="NCBI Taxonomy" id="43989"/>
    <lineage>
        <taxon>Bacteria</taxon>
        <taxon>Bacillati</taxon>
        <taxon>Cyanobacteriota</taxon>
        <taxon>Cyanophyceae</taxon>
        <taxon>Oscillatoriophycideae</taxon>
        <taxon>Chroococcales</taxon>
        <taxon>Aphanothecaceae</taxon>
        <taxon>Crocosphaera</taxon>
        <taxon>Crocosphaera subtropica</taxon>
    </lineage>
</organism>
<keyword evidence="2" id="KW-1185">Reference proteome</keyword>
<reference evidence="1 2" key="1">
    <citation type="journal article" date="2008" name="Proc. Natl. Acad. Sci. U.S.A.">
        <title>The genome of Cyanothece 51142, a unicellular diazotrophic cyanobacterium important in the marine nitrogen cycle.</title>
        <authorList>
            <person name="Welsh E.A."/>
            <person name="Liberton M."/>
            <person name="Stoeckel J."/>
            <person name="Loh T."/>
            <person name="Elvitigala T."/>
            <person name="Wang C."/>
            <person name="Wollam A."/>
            <person name="Fulton R.S."/>
            <person name="Clifton S.W."/>
            <person name="Jacobs J.M."/>
            <person name="Aurora R."/>
            <person name="Ghosh B.K."/>
            <person name="Sherman L.A."/>
            <person name="Smith R.D."/>
            <person name="Wilson R.K."/>
            <person name="Pakrasi H.B."/>
        </authorList>
    </citation>
    <scope>NUCLEOTIDE SEQUENCE [LARGE SCALE GENOMIC DNA]</scope>
    <source>
        <strain evidence="2">ATCC 51142 / BH68</strain>
    </source>
</reference>
<name>B1WR26_CROS5</name>